<dbReference type="PROSITE" id="PS50076">
    <property type="entry name" value="DNAJ_2"/>
    <property type="match status" value="1"/>
</dbReference>
<gene>
    <name evidence="4" type="ORF">GMARGA_LOCUS8865</name>
</gene>
<dbReference type="InterPro" id="IPR001623">
    <property type="entry name" value="DnaJ_domain"/>
</dbReference>
<dbReference type="Gene3D" id="1.10.287.110">
    <property type="entry name" value="DnaJ domain"/>
    <property type="match status" value="1"/>
</dbReference>
<feature type="non-terminal residue" evidence="4">
    <location>
        <position position="1"/>
    </location>
</feature>
<name>A0ABN7UNQ3_GIGMA</name>
<dbReference type="CDD" id="cd06257">
    <property type="entry name" value="DnaJ"/>
    <property type="match status" value="1"/>
</dbReference>
<dbReference type="PRINTS" id="PR00625">
    <property type="entry name" value="JDOMAIN"/>
</dbReference>
<dbReference type="Proteomes" id="UP000789901">
    <property type="component" value="Unassembled WGS sequence"/>
</dbReference>
<dbReference type="SMART" id="SM00271">
    <property type="entry name" value="DnaJ"/>
    <property type="match status" value="1"/>
</dbReference>
<evidence type="ECO:0000256" key="1">
    <source>
        <dbReference type="SAM" id="Coils"/>
    </source>
</evidence>
<dbReference type="EMBL" id="CAJVQB010004629">
    <property type="protein sequence ID" value="CAG8641419.1"/>
    <property type="molecule type" value="Genomic_DNA"/>
</dbReference>
<reference evidence="4 5" key="1">
    <citation type="submission" date="2021-06" db="EMBL/GenBank/DDBJ databases">
        <authorList>
            <person name="Kallberg Y."/>
            <person name="Tangrot J."/>
            <person name="Rosling A."/>
        </authorList>
    </citation>
    <scope>NUCLEOTIDE SEQUENCE [LARGE SCALE GENOMIC DNA]</scope>
    <source>
        <strain evidence="4 5">120-4 pot B 10/14</strain>
    </source>
</reference>
<comment type="caution">
    <text evidence="4">The sequence shown here is derived from an EMBL/GenBank/DDBJ whole genome shotgun (WGS) entry which is preliminary data.</text>
</comment>
<feature type="coiled-coil region" evidence="1">
    <location>
        <begin position="552"/>
        <end position="618"/>
    </location>
</feature>
<keyword evidence="1" id="KW-0175">Coiled coil</keyword>
<proteinExistence type="predicted"/>
<protein>
    <submittedName>
        <fullName evidence="4">38762_t:CDS:1</fullName>
    </submittedName>
</protein>
<organism evidence="4 5">
    <name type="scientific">Gigaspora margarita</name>
    <dbReference type="NCBI Taxonomy" id="4874"/>
    <lineage>
        <taxon>Eukaryota</taxon>
        <taxon>Fungi</taxon>
        <taxon>Fungi incertae sedis</taxon>
        <taxon>Mucoromycota</taxon>
        <taxon>Glomeromycotina</taxon>
        <taxon>Glomeromycetes</taxon>
        <taxon>Diversisporales</taxon>
        <taxon>Gigasporaceae</taxon>
        <taxon>Gigaspora</taxon>
    </lineage>
</organism>
<evidence type="ECO:0000313" key="5">
    <source>
        <dbReference type="Proteomes" id="UP000789901"/>
    </source>
</evidence>
<feature type="coiled-coil region" evidence="1">
    <location>
        <begin position="474"/>
        <end position="526"/>
    </location>
</feature>
<feature type="domain" description="J" evidence="3">
    <location>
        <begin position="699"/>
        <end position="769"/>
    </location>
</feature>
<feature type="compositionally biased region" description="Polar residues" evidence="2">
    <location>
        <begin position="222"/>
        <end position="235"/>
    </location>
</feature>
<accession>A0ABN7UNQ3</accession>
<keyword evidence="5" id="KW-1185">Reference proteome</keyword>
<dbReference type="SUPFAM" id="SSF46565">
    <property type="entry name" value="Chaperone J-domain"/>
    <property type="match status" value="1"/>
</dbReference>
<feature type="region of interest" description="Disordered" evidence="2">
    <location>
        <begin position="220"/>
        <end position="262"/>
    </location>
</feature>
<dbReference type="PANTHER" id="PTHR24074">
    <property type="entry name" value="CO-CHAPERONE PROTEIN DJLA"/>
    <property type="match status" value="1"/>
</dbReference>
<evidence type="ECO:0000256" key="2">
    <source>
        <dbReference type="SAM" id="MobiDB-lite"/>
    </source>
</evidence>
<evidence type="ECO:0000313" key="4">
    <source>
        <dbReference type="EMBL" id="CAG8641419.1"/>
    </source>
</evidence>
<dbReference type="InterPro" id="IPR050817">
    <property type="entry name" value="DjlA_DnaK_co-chaperone"/>
</dbReference>
<feature type="compositionally biased region" description="Basic and acidic residues" evidence="2">
    <location>
        <begin position="236"/>
        <end position="262"/>
    </location>
</feature>
<evidence type="ECO:0000259" key="3">
    <source>
        <dbReference type="PROSITE" id="PS50076"/>
    </source>
</evidence>
<dbReference type="InterPro" id="IPR036869">
    <property type="entry name" value="J_dom_sf"/>
</dbReference>
<dbReference type="Pfam" id="PF00226">
    <property type="entry name" value="DnaJ"/>
    <property type="match status" value="1"/>
</dbReference>
<sequence>EVEHRESYCHSRCGNDCEAVCSRCNTRSLTTTLSDSRPGDTEAAAIKWAVGAAQRQAQQTGRTGNIEIPVMRPGANGVYQPYIVIYNTHTRKPFMTRVFTKEVETIGMSLATGEQFKKIANLPCSENGQITFEQLKKVLEGEDGEKKQIIEAIPKSGLIFGDFRARIYDPKTGEQIVEGKLEVVDHQVHHTDDGSSVSVLHRVPPADAERLHPNEINDETISEASQQSESKATEGSNKEKNIDENIQKGNEEKENNDYQSNVRKENVEDTNIVGKIKKDINDSAKVNINELGTLIYPVEIFTDSERKELSEVLNDSLLVNFLSSGKIGQDSLNKNNYRNISLSSSSTPNNTQQTDKGKSTLIVFGVVFVLLVAEVLYRTSYFPYKKSINMPEQETEKEKPVVIQLDENQYKHFLIAFGNIVRELNSIAFKVKELENGMKLIEGELRLHSGYYFGSTSEVRGSCHHGCGHSHTEYEDLKAKYNKLNDEKLKNANEMANEKLSRQNTESTLRNEKKSVEEKLENFKTEKVGFLKQIEDGKQELSLIRVEKDNQLALIENKLTQKDDKLKELEKAMEALRVDKEKVIIRKDNSLQEASGELKRKEREIKELQKEGFQTREALLIGKLNSEKDNLEVFASELRINLAEVHNLTKNYQRLLFARKERNRKVVEESEEKIAQTKQTLLNSEVSVENIRKISRECENLATLRVSETATPEEIKNAYRKLALKWHPDKFVTKGLDEKKEANEKMQGINKAYEILSNDEKRRRYDSGLTDFPADDFNFQYDPKEEVRRQKEELRRREVHIADLELEILKLEMKALDRSSTLNEIGAVFCFTLPRVRAEDLDPIL</sequence>